<feature type="binding site" evidence="9">
    <location>
        <position position="39"/>
    </location>
    <ligand>
        <name>NADPH</name>
        <dbReference type="ChEBI" id="CHEBI:57783"/>
    </ligand>
</feature>
<dbReference type="InterPro" id="IPR003821">
    <property type="entry name" value="DXP_reductoisomerase"/>
</dbReference>
<dbReference type="Pfam" id="PF02670">
    <property type="entry name" value="DXP_reductoisom"/>
    <property type="match status" value="1"/>
</dbReference>
<dbReference type="GO" id="GO:0030604">
    <property type="term" value="F:1-deoxy-D-xylulose-5-phosphate reductoisomerase activity"/>
    <property type="evidence" value="ECO:0007669"/>
    <property type="project" value="UniProtKB-EC"/>
</dbReference>
<dbReference type="PANTHER" id="PTHR30525:SF0">
    <property type="entry name" value="1-DEOXY-D-XYLULOSE 5-PHOSPHATE REDUCTOISOMERASE, CHLOROPLASTIC"/>
    <property type="match status" value="1"/>
</dbReference>
<dbReference type="NCBIfam" id="NF009114">
    <property type="entry name" value="PRK12464.1"/>
    <property type="match status" value="1"/>
</dbReference>
<proteinExistence type="inferred from homology"/>
<feature type="binding site" evidence="9">
    <location>
        <position position="12"/>
    </location>
    <ligand>
        <name>NADPH</name>
        <dbReference type="ChEBI" id="CHEBI:57783"/>
    </ligand>
</feature>
<feature type="domain" description="1-deoxy-D-xylulose 5-phosphate reductoisomerase C-terminal" evidence="11">
    <location>
        <begin position="144"/>
        <end position="227"/>
    </location>
</feature>
<accession>A0ABT3WXZ1</accession>
<evidence type="ECO:0000313" key="13">
    <source>
        <dbReference type="EMBL" id="MCX7568553.1"/>
    </source>
</evidence>
<dbReference type="InterPro" id="IPR026877">
    <property type="entry name" value="DXPR_C"/>
</dbReference>
<comment type="catalytic activity">
    <reaction evidence="8">
        <text>2-C-methyl-D-erythritol 4-phosphate + NADP(+) = 1-deoxy-D-xylulose 5-phosphate + NADPH + H(+)</text>
        <dbReference type="Rhea" id="RHEA:13717"/>
        <dbReference type="ChEBI" id="CHEBI:15378"/>
        <dbReference type="ChEBI" id="CHEBI:57783"/>
        <dbReference type="ChEBI" id="CHEBI:57792"/>
        <dbReference type="ChEBI" id="CHEBI:58262"/>
        <dbReference type="ChEBI" id="CHEBI:58349"/>
        <dbReference type="EC" id="1.1.1.267"/>
    </reaction>
    <physiologicalReaction direction="right-to-left" evidence="8">
        <dbReference type="Rhea" id="RHEA:13719"/>
    </physiologicalReaction>
</comment>
<feature type="binding site" evidence="9">
    <location>
        <position position="150"/>
    </location>
    <ligand>
        <name>1-deoxy-D-xylulose 5-phosphate</name>
        <dbReference type="ChEBI" id="CHEBI:57792"/>
    </ligand>
</feature>
<feature type="binding site" evidence="9">
    <location>
        <position position="38"/>
    </location>
    <ligand>
        <name>NADPH</name>
        <dbReference type="ChEBI" id="CHEBI:57783"/>
    </ligand>
</feature>
<feature type="binding site" evidence="9">
    <location>
        <position position="123"/>
    </location>
    <ligand>
        <name>1-deoxy-D-xylulose 5-phosphate</name>
        <dbReference type="ChEBI" id="CHEBI:57792"/>
    </ligand>
</feature>
<dbReference type="InterPro" id="IPR013644">
    <property type="entry name" value="DXP_reductoisomerase_C"/>
</dbReference>
<dbReference type="Pfam" id="PF13288">
    <property type="entry name" value="DXPR_C"/>
    <property type="match status" value="1"/>
</dbReference>
<feature type="domain" description="DXP reductoisomerase C-terminal" evidence="12">
    <location>
        <begin position="259"/>
        <end position="375"/>
    </location>
</feature>
<feature type="binding site" evidence="9">
    <location>
        <position position="13"/>
    </location>
    <ligand>
        <name>NADPH</name>
        <dbReference type="ChEBI" id="CHEBI:57783"/>
    </ligand>
</feature>
<dbReference type="Proteomes" id="UP001208017">
    <property type="component" value="Unassembled WGS sequence"/>
</dbReference>
<feature type="binding site" evidence="9">
    <location>
        <position position="203"/>
    </location>
    <ligand>
        <name>NADPH</name>
        <dbReference type="ChEBI" id="CHEBI:57783"/>
    </ligand>
</feature>
<feature type="binding site" evidence="9">
    <location>
        <position position="197"/>
    </location>
    <ligand>
        <name>1-deoxy-D-xylulose 5-phosphate</name>
        <dbReference type="ChEBI" id="CHEBI:57792"/>
    </ligand>
</feature>
<feature type="binding site" evidence="9">
    <location>
        <position position="210"/>
    </location>
    <ligand>
        <name>1-deoxy-D-xylulose 5-phosphate</name>
        <dbReference type="ChEBI" id="CHEBI:57792"/>
    </ligand>
</feature>
<dbReference type="Gene3D" id="3.40.50.720">
    <property type="entry name" value="NAD(P)-binding Rossmann-like Domain"/>
    <property type="match status" value="1"/>
</dbReference>
<comment type="cofactor">
    <cofactor evidence="9">
        <name>Mg(2+)</name>
        <dbReference type="ChEBI" id="CHEBI:18420"/>
    </cofactor>
    <cofactor evidence="9">
        <name>Mn(2+)</name>
        <dbReference type="ChEBI" id="CHEBI:29035"/>
    </cofactor>
</comment>
<evidence type="ECO:0000256" key="8">
    <source>
        <dbReference type="ARBA" id="ARBA00048543"/>
    </source>
</evidence>
<evidence type="ECO:0000256" key="7">
    <source>
        <dbReference type="ARBA" id="ARBA00023229"/>
    </source>
</evidence>
<dbReference type="RefSeq" id="WP_267149798.1">
    <property type="nucleotide sequence ID" value="NZ_JAPMLT010000001.1"/>
</dbReference>
<evidence type="ECO:0000259" key="10">
    <source>
        <dbReference type="Pfam" id="PF02670"/>
    </source>
</evidence>
<evidence type="ECO:0000259" key="11">
    <source>
        <dbReference type="Pfam" id="PF08436"/>
    </source>
</evidence>
<evidence type="ECO:0000256" key="1">
    <source>
        <dbReference type="ARBA" id="ARBA00005094"/>
    </source>
</evidence>
<keyword evidence="6 9" id="KW-0464">Manganese</keyword>
<dbReference type="HAMAP" id="MF_00183">
    <property type="entry name" value="DXP_reductoisom"/>
    <property type="match status" value="1"/>
</dbReference>
<evidence type="ECO:0000256" key="9">
    <source>
        <dbReference type="HAMAP-Rule" id="MF_00183"/>
    </source>
</evidence>
<feature type="binding site" evidence="9">
    <location>
        <position position="150"/>
    </location>
    <ligand>
        <name>Mn(2+)</name>
        <dbReference type="ChEBI" id="CHEBI:29035"/>
    </ligand>
</feature>
<feature type="binding site" evidence="9">
    <location>
        <position position="11"/>
    </location>
    <ligand>
        <name>NADPH</name>
        <dbReference type="ChEBI" id="CHEBI:57783"/>
    </ligand>
</feature>
<feature type="binding site" evidence="9">
    <location>
        <position position="215"/>
    </location>
    <ligand>
        <name>1-deoxy-D-xylulose 5-phosphate</name>
        <dbReference type="ChEBI" id="CHEBI:57792"/>
    </ligand>
</feature>
<evidence type="ECO:0000259" key="12">
    <source>
        <dbReference type="Pfam" id="PF13288"/>
    </source>
</evidence>
<dbReference type="PIRSF" id="PIRSF006205">
    <property type="entry name" value="Dxp_reductismrs"/>
    <property type="match status" value="1"/>
</dbReference>
<dbReference type="EMBL" id="JAPMLT010000001">
    <property type="protein sequence ID" value="MCX7568553.1"/>
    <property type="molecule type" value="Genomic_DNA"/>
</dbReference>
<keyword evidence="5 9" id="KW-0560">Oxidoreductase</keyword>
<evidence type="ECO:0000256" key="3">
    <source>
        <dbReference type="ARBA" id="ARBA00022723"/>
    </source>
</evidence>
<dbReference type="EC" id="1.1.1.267" evidence="9"/>
<evidence type="ECO:0000256" key="5">
    <source>
        <dbReference type="ARBA" id="ARBA00023002"/>
    </source>
</evidence>
<protein>
    <recommendedName>
        <fullName evidence="9">1-deoxy-D-xylulose 5-phosphate reductoisomerase</fullName>
        <shortName evidence="9">DXP reductoisomerase</shortName>
        <ecNumber evidence="9">1.1.1.267</ecNumber>
    </recommendedName>
    <alternativeName>
        <fullName evidence="9">1-deoxyxylulose-5-phosphate reductoisomerase</fullName>
    </alternativeName>
    <alternativeName>
        <fullName evidence="9">2-C-methyl-D-erythritol 4-phosphate synthase</fullName>
    </alternativeName>
</protein>
<feature type="domain" description="1-deoxy-D-xylulose 5-phosphate reductoisomerase N-terminal" evidence="10">
    <location>
        <begin position="5"/>
        <end position="130"/>
    </location>
</feature>
<name>A0ABT3WXZ1_9BACL</name>
<evidence type="ECO:0000313" key="14">
    <source>
        <dbReference type="Proteomes" id="UP001208017"/>
    </source>
</evidence>
<dbReference type="InterPro" id="IPR036169">
    <property type="entry name" value="DXPR_C_sf"/>
</dbReference>
<evidence type="ECO:0000256" key="2">
    <source>
        <dbReference type="ARBA" id="ARBA00006825"/>
    </source>
</evidence>
<feature type="binding site" evidence="9">
    <location>
        <position position="216"/>
    </location>
    <ligand>
        <name>1-deoxy-D-xylulose 5-phosphate</name>
        <dbReference type="ChEBI" id="CHEBI:57792"/>
    </ligand>
</feature>
<keyword evidence="14" id="KW-1185">Reference proteome</keyword>
<feature type="binding site" evidence="9">
    <location>
        <position position="37"/>
    </location>
    <ligand>
        <name>NADPH</name>
        <dbReference type="ChEBI" id="CHEBI:57783"/>
    </ligand>
</feature>
<comment type="pathway">
    <text evidence="1 9">Isoprenoid biosynthesis; isopentenyl diphosphate biosynthesis via DXP pathway; isopentenyl diphosphate from 1-deoxy-D-xylulose 5-phosphate: step 1/6.</text>
</comment>
<reference evidence="13 14" key="1">
    <citation type="submission" date="2022-11" db="EMBL/GenBank/DDBJ databases">
        <title>Study of microbial diversity in lake waters.</title>
        <authorList>
            <person name="Zhang J."/>
        </authorList>
    </citation>
    <scope>NUCLEOTIDE SEQUENCE [LARGE SCALE GENOMIC DNA]</scope>
    <source>
        <strain evidence="13 14">DT12</strain>
    </source>
</reference>
<feature type="binding site" evidence="9">
    <location>
        <position position="174"/>
    </location>
    <ligand>
        <name>1-deoxy-D-xylulose 5-phosphate</name>
        <dbReference type="ChEBI" id="CHEBI:57792"/>
    </ligand>
</feature>
<dbReference type="InterPro" id="IPR036291">
    <property type="entry name" value="NAD(P)-bd_dom_sf"/>
</dbReference>
<evidence type="ECO:0000256" key="4">
    <source>
        <dbReference type="ARBA" id="ARBA00022857"/>
    </source>
</evidence>
<gene>
    <name evidence="9" type="primary">dxr</name>
    <name evidence="13" type="ORF">OS242_01045</name>
</gene>
<dbReference type="PANTHER" id="PTHR30525">
    <property type="entry name" value="1-DEOXY-D-XYLULOSE 5-PHOSPHATE REDUCTOISOMERASE"/>
    <property type="match status" value="1"/>
</dbReference>
<dbReference type="SUPFAM" id="SSF55347">
    <property type="entry name" value="Glyceraldehyde-3-phosphate dehydrogenase-like, C-terminal domain"/>
    <property type="match status" value="1"/>
</dbReference>
<evidence type="ECO:0000256" key="6">
    <source>
        <dbReference type="ARBA" id="ARBA00023211"/>
    </source>
</evidence>
<keyword evidence="3 9" id="KW-0479">Metal-binding</keyword>
<dbReference type="NCBIfam" id="TIGR00243">
    <property type="entry name" value="Dxr"/>
    <property type="match status" value="1"/>
</dbReference>
<comment type="similarity">
    <text evidence="2 9">Belongs to the DXR family.</text>
</comment>
<dbReference type="Pfam" id="PF08436">
    <property type="entry name" value="DXP_redisom_C"/>
    <property type="match status" value="1"/>
</dbReference>
<keyword evidence="4 9" id="KW-0521">NADP</keyword>
<dbReference type="Gene3D" id="1.10.1740.10">
    <property type="match status" value="1"/>
</dbReference>
<feature type="binding site" evidence="9">
    <location>
        <position position="149"/>
    </location>
    <ligand>
        <name>1-deoxy-D-xylulose 5-phosphate</name>
        <dbReference type="ChEBI" id="CHEBI:57792"/>
    </ligand>
</feature>
<feature type="binding site" evidence="9">
    <location>
        <position position="219"/>
    </location>
    <ligand>
        <name>Mn(2+)</name>
        <dbReference type="ChEBI" id="CHEBI:29035"/>
    </ligand>
</feature>
<organism evidence="13 14">
    <name type="scientific">Tumebacillus lacus</name>
    <dbReference type="NCBI Taxonomy" id="2995335"/>
    <lineage>
        <taxon>Bacteria</taxon>
        <taxon>Bacillati</taxon>
        <taxon>Bacillota</taxon>
        <taxon>Bacilli</taxon>
        <taxon>Bacillales</taxon>
        <taxon>Alicyclobacillaceae</taxon>
        <taxon>Tumebacillus</taxon>
    </lineage>
</organism>
<dbReference type="SUPFAM" id="SSF51735">
    <property type="entry name" value="NAD(P)-binding Rossmann-fold domains"/>
    <property type="match status" value="1"/>
</dbReference>
<dbReference type="InterPro" id="IPR013512">
    <property type="entry name" value="DXP_reductoisomerase_N"/>
</dbReference>
<feature type="binding site" evidence="9">
    <location>
        <position position="14"/>
    </location>
    <ligand>
        <name>NADPH</name>
        <dbReference type="ChEBI" id="CHEBI:57783"/>
    </ligand>
</feature>
<keyword evidence="9" id="KW-0460">Magnesium</keyword>
<keyword evidence="7 9" id="KW-0414">Isoprene biosynthesis</keyword>
<comment type="caution">
    <text evidence="13">The sequence shown here is derived from an EMBL/GenBank/DDBJ whole genome shotgun (WGS) entry which is preliminary data.</text>
</comment>
<feature type="binding site" evidence="9">
    <location>
        <position position="219"/>
    </location>
    <ligand>
        <name>1-deoxy-D-xylulose 5-phosphate</name>
        <dbReference type="ChEBI" id="CHEBI:57792"/>
    </ligand>
</feature>
<feature type="binding site" evidence="9">
    <location>
        <position position="124"/>
    </location>
    <ligand>
        <name>NADPH</name>
        <dbReference type="ChEBI" id="CHEBI:57783"/>
    </ligand>
</feature>
<feature type="binding site" evidence="9">
    <location>
        <position position="122"/>
    </location>
    <ligand>
        <name>NADPH</name>
        <dbReference type="ChEBI" id="CHEBI:57783"/>
    </ligand>
</feature>
<comment type="function">
    <text evidence="9">Catalyzes the NADPH-dependent rearrangement and reduction of 1-deoxy-D-xylulose-5-phosphate (DXP) to 2-C-methyl-D-erythritol 4-phosphate (MEP).</text>
</comment>
<feature type="binding site" evidence="9">
    <location>
        <position position="148"/>
    </location>
    <ligand>
        <name>Mn(2+)</name>
        <dbReference type="ChEBI" id="CHEBI:29035"/>
    </ligand>
</feature>
<sequence>MSRTIALLGSTGSIGTMTLDVVSAHPDQFRVAGLAAGRNTELLLEQIERYRPRLVSVATDEGARMVRERFGSQVEVVIGPQGLVDVATMPEVDIVLTAVVGAAGLLPTLKALEAGKDIALANKETLVAAGHLVTALAKEKGCKILPVDSEHSAIFQCLHTERPVDVEKIIVTASGGSFRDKTREEMAVATVNGALNHPNWSMGAKITVDSATLMNKGLEVIEAHWLFDMPYDRIEVVVHPESIIHSLVEFVDGSVLAQLGEPDMRMPIQYALTYPTRLPGPYRRLNLVEASRLNFRAPDLVRFPCLGYCFDAGRTGGSMPTVLNAANEIANGLFLQEQIGFLDIERVIATVMDRHSVLSHPSLDEVLEADAWARQEALAVAKQS</sequence>
<dbReference type="SUPFAM" id="SSF69055">
    <property type="entry name" value="1-deoxy-D-xylulose-5-phosphate reductoisomerase, C-terminal domain"/>
    <property type="match status" value="1"/>
</dbReference>